<evidence type="ECO:0000313" key="6">
    <source>
        <dbReference type="Proteomes" id="UP001199355"/>
    </source>
</evidence>
<accession>A0AAE3AY58</accession>
<evidence type="ECO:0000256" key="3">
    <source>
        <dbReference type="RuleBase" id="RU361235"/>
    </source>
</evidence>
<dbReference type="PANTHER" id="PTHR11559">
    <property type="entry name" value="CARBOXYLESTERASE"/>
    <property type="match status" value="1"/>
</dbReference>
<feature type="domain" description="Carboxylesterase type B" evidence="4">
    <location>
        <begin position="11"/>
        <end position="495"/>
    </location>
</feature>
<dbReference type="Proteomes" id="UP001199355">
    <property type="component" value="Unassembled WGS sequence"/>
</dbReference>
<sequence>MNKFIYQKDYPVVQTKEGAQRGYEWKGTCIFKGIPYAHAQRFRKPERVKPWDGVKDVQSYGYVSPLLHPEQPGGNGEMMVPHMYWSEKEDCQNLNIWTPSIRDGRKRPVMVWLHGGGFSAGSSIEQLAYDGENLSRAGDVVVVSVNHRLNVLGYLDLSPFGEKYQDSANAGNLDLIAALEWIRDNIEGFGGDPENVTLFGQSGGGVKVWSLLQMPEADGLFHKGIIESGVVDPDLLGDIEDGNGREIVKAMLAELGLEEKDVDQLETLPYDQLAQAYEKAAPKVAQKGEYVGNHPHKNQSYFGDAIKHGFREETKKIPLLIGTVLGEFDFGPAISGKYEFTKKEVEEKVSDALGEEGIDLIDEFLKIYPDKAPIDLLSVDTIFREPTIRFIKERVKCPDSKIYSFQFTYEFPMFDGKIAWHCSEIPFAFHNIDKVPVCNCGEETNRMQEQICQAWVSFARTGKPEISGIEWPACADGDEAVMMLDKECRIRHNPDHELVNRLKKLQTAEHSVENVQH</sequence>
<dbReference type="PROSITE" id="PS00122">
    <property type="entry name" value="CARBOXYLESTERASE_B_1"/>
    <property type="match status" value="1"/>
</dbReference>
<name>A0AAE3AY58_9FIRM</name>
<protein>
    <recommendedName>
        <fullName evidence="3">Carboxylic ester hydrolase</fullName>
        <ecNumber evidence="3">3.1.1.-</ecNumber>
    </recommendedName>
</protein>
<proteinExistence type="inferred from homology"/>
<dbReference type="Gene3D" id="3.40.50.1820">
    <property type="entry name" value="alpha/beta hydrolase"/>
    <property type="match status" value="1"/>
</dbReference>
<dbReference type="AlphaFoldDB" id="A0AAE3AY58"/>
<reference evidence="5 6" key="1">
    <citation type="submission" date="2021-10" db="EMBL/GenBank/DDBJ databases">
        <title>Anaerobic single-cell dispensing facilitates the cultivation of human gut bacteria.</title>
        <authorList>
            <person name="Afrizal A."/>
        </authorList>
    </citation>
    <scope>NUCLEOTIDE SEQUENCE [LARGE SCALE GENOMIC DNA]</scope>
    <source>
        <strain evidence="5 6">CLA-AA-H244</strain>
    </source>
</reference>
<dbReference type="SUPFAM" id="SSF53474">
    <property type="entry name" value="alpha/beta-Hydrolases"/>
    <property type="match status" value="1"/>
</dbReference>
<evidence type="ECO:0000256" key="1">
    <source>
        <dbReference type="ARBA" id="ARBA00005964"/>
    </source>
</evidence>
<dbReference type="RefSeq" id="WP_308729013.1">
    <property type="nucleotide sequence ID" value="NZ_JAJEQF010000053.1"/>
</dbReference>
<dbReference type="InterPro" id="IPR019826">
    <property type="entry name" value="Carboxylesterase_B_AS"/>
</dbReference>
<evidence type="ECO:0000313" key="5">
    <source>
        <dbReference type="EMBL" id="MCC2168956.1"/>
    </source>
</evidence>
<comment type="caution">
    <text evidence="5">The sequence shown here is derived from an EMBL/GenBank/DDBJ whole genome shotgun (WGS) entry which is preliminary data.</text>
</comment>
<keyword evidence="2 3" id="KW-0378">Hydrolase</keyword>
<organism evidence="5 6">
    <name type="scientific">Gallintestinimicrobium propionicum</name>
    <dbReference type="NCBI Taxonomy" id="2981770"/>
    <lineage>
        <taxon>Bacteria</taxon>
        <taxon>Bacillati</taxon>
        <taxon>Bacillota</taxon>
        <taxon>Clostridia</taxon>
        <taxon>Lachnospirales</taxon>
        <taxon>Lachnospiraceae</taxon>
        <taxon>Gallintestinimicrobium</taxon>
    </lineage>
</organism>
<dbReference type="Pfam" id="PF00135">
    <property type="entry name" value="COesterase"/>
    <property type="match status" value="1"/>
</dbReference>
<dbReference type="GO" id="GO:0016787">
    <property type="term" value="F:hydrolase activity"/>
    <property type="evidence" value="ECO:0007669"/>
    <property type="project" value="UniProtKB-KW"/>
</dbReference>
<dbReference type="InterPro" id="IPR002018">
    <property type="entry name" value="CarbesteraseB"/>
</dbReference>
<evidence type="ECO:0000256" key="2">
    <source>
        <dbReference type="ARBA" id="ARBA00022801"/>
    </source>
</evidence>
<comment type="similarity">
    <text evidence="1 3">Belongs to the type-B carboxylesterase/lipase family.</text>
</comment>
<keyword evidence="6" id="KW-1185">Reference proteome</keyword>
<dbReference type="InterPro" id="IPR029058">
    <property type="entry name" value="AB_hydrolase_fold"/>
</dbReference>
<dbReference type="EC" id="3.1.1.-" evidence="3"/>
<dbReference type="EMBL" id="JAJEQF010000053">
    <property type="protein sequence ID" value="MCC2168956.1"/>
    <property type="molecule type" value="Genomic_DNA"/>
</dbReference>
<evidence type="ECO:0000259" key="4">
    <source>
        <dbReference type="Pfam" id="PF00135"/>
    </source>
</evidence>
<dbReference type="InterPro" id="IPR050309">
    <property type="entry name" value="Type-B_Carboxylest/Lipase"/>
</dbReference>
<gene>
    <name evidence="5" type="ORF">LKD45_14885</name>
</gene>